<evidence type="ECO:0000259" key="2">
    <source>
        <dbReference type="PROSITE" id="PS50983"/>
    </source>
</evidence>
<protein>
    <submittedName>
        <fullName evidence="3">ABC transporter substrate-binding protein</fullName>
    </submittedName>
</protein>
<feature type="chain" id="PRO_5046953997" evidence="1">
    <location>
        <begin position="28"/>
        <end position="286"/>
    </location>
</feature>
<name>A0ABX0JPB7_9PROT</name>
<dbReference type="InterPro" id="IPR002491">
    <property type="entry name" value="ABC_transptr_periplasmic_BD"/>
</dbReference>
<feature type="domain" description="Fe/B12 periplasmic-binding" evidence="2">
    <location>
        <begin position="34"/>
        <end position="286"/>
    </location>
</feature>
<reference evidence="3 4" key="1">
    <citation type="journal article" date="2020" name="Int. J. Syst. Evol. Microbiol.">
        <title>Novel acetic acid bacteria from cider fermentations: Acetobacter conturbans sp. nov. and Acetobacter fallax sp. nov.</title>
        <authorList>
            <person name="Sombolestani A.S."/>
            <person name="Cleenwerck I."/>
            <person name="Cnockaert M."/>
            <person name="Borremans W."/>
            <person name="Wieme A.D."/>
            <person name="De Vuyst L."/>
            <person name="Vandamme P."/>
        </authorList>
    </citation>
    <scope>NUCLEOTIDE SEQUENCE [LARGE SCALE GENOMIC DNA]</scope>
    <source>
        <strain evidence="3 4">LMG 30640</strain>
    </source>
</reference>
<comment type="caution">
    <text evidence="3">The sequence shown here is derived from an EMBL/GenBank/DDBJ whole genome shotgun (WGS) entry which is preliminary data.</text>
</comment>
<accession>A0ABX0JPB7</accession>
<gene>
    <name evidence="3" type="ORF">GOB93_08135</name>
</gene>
<dbReference type="Proteomes" id="UP000635278">
    <property type="component" value="Unassembled WGS sequence"/>
</dbReference>
<evidence type="ECO:0000313" key="4">
    <source>
        <dbReference type="Proteomes" id="UP000635278"/>
    </source>
</evidence>
<dbReference type="SUPFAM" id="SSF53807">
    <property type="entry name" value="Helical backbone' metal receptor"/>
    <property type="match status" value="1"/>
</dbReference>
<dbReference type="Pfam" id="PF01497">
    <property type="entry name" value="Peripla_BP_2"/>
    <property type="match status" value="1"/>
</dbReference>
<keyword evidence="4" id="KW-1185">Reference proteome</keyword>
<evidence type="ECO:0000313" key="3">
    <source>
        <dbReference type="EMBL" id="NHN84613.1"/>
    </source>
</evidence>
<proteinExistence type="predicted"/>
<dbReference type="PANTHER" id="PTHR30535">
    <property type="entry name" value="VITAMIN B12-BINDING PROTEIN"/>
    <property type="match status" value="1"/>
</dbReference>
<dbReference type="InterPro" id="IPR050902">
    <property type="entry name" value="ABC_Transporter_SBP"/>
</dbReference>
<dbReference type="PROSITE" id="PS50983">
    <property type="entry name" value="FE_B12_PBP"/>
    <property type="match status" value="1"/>
</dbReference>
<organism evidence="3 4">
    <name type="scientific">Acetobacter musti</name>
    <dbReference type="NCBI Taxonomy" id="864732"/>
    <lineage>
        <taxon>Bacteria</taxon>
        <taxon>Pseudomonadati</taxon>
        <taxon>Pseudomonadota</taxon>
        <taxon>Alphaproteobacteria</taxon>
        <taxon>Acetobacterales</taxon>
        <taxon>Acetobacteraceae</taxon>
        <taxon>Acetobacter</taxon>
    </lineage>
</organism>
<keyword evidence="1" id="KW-0732">Signal</keyword>
<dbReference type="PANTHER" id="PTHR30535:SF4">
    <property type="entry name" value="HEMIN-BINDING PERIPLASMIC PROTEIN HMUT"/>
    <property type="match status" value="1"/>
</dbReference>
<evidence type="ECO:0000256" key="1">
    <source>
        <dbReference type="SAM" id="SignalP"/>
    </source>
</evidence>
<dbReference type="Gene3D" id="3.40.50.1980">
    <property type="entry name" value="Nitrogenase molybdenum iron protein domain"/>
    <property type="match status" value="2"/>
</dbReference>
<dbReference type="EMBL" id="WOTB01000008">
    <property type="protein sequence ID" value="NHN84613.1"/>
    <property type="molecule type" value="Genomic_DNA"/>
</dbReference>
<sequence>MRRAVRNSVVAALSGLLAFGTSFADMAQGKAPTRVISLNLCTDQLLMLLARPEQIAGLTVLSRDCSSAMLCDQARHFPVIRPDAEVLLAQKPDLVLGGTFTTETALLAARSVGARVETFAPVSSLAEIPEQIRRMAELLGAPERGEALIRAFGARLARLSTSPAAGAPVAAIYTANGWLTGRDSLPDDVLRHAGFVNFTVTHGDGYTQTLPMEVLIAGRPDLLIPDPSDSGVSLAGAMLNSPALRSAFSGPHRLVVPAARWLCGLPGTLDALEALVKARQALEASR</sequence>
<feature type="signal peptide" evidence="1">
    <location>
        <begin position="1"/>
        <end position="27"/>
    </location>
</feature>
<dbReference type="RefSeq" id="WP_173583001.1">
    <property type="nucleotide sequence ID" value="NZ_WOTB01000008.1"/>
</dbReference>